<keyword evidence="7" id="KW-1185">Reference proteome</keyword>
<proteinExistence type="inferred from homology"/>
<keyword evidence="1 5" id="KW-0474">Menaquinone biosynthesis</keyword>
<dbReference type="Pfam" id="PF01209">
    <property type="entry name" value="Ubie_methyltran"/>
    <property type="match status" value="1"/>
</dbReference>
<comment type="function">
    <text evidence="5">Methyltransferase required for the conversion of demethylmenaquinol (DMKH2) to menaquinol (MKH2).</text>
</comment>
<comment type="catalytic activity">
    <reaction evidence="5">
        <text>a 2-demethylmenaquinol + S-adenosyl-L-methionine = a menaquinol + S-adenosyl-L-homocysteine + H(+)</text>
        <dbReference type="Rhea" id="RHEA:42640"/>
        <dbReference type="Rhea" id="RHEA-COMP:9539"/>
        <dbReference type="Rhea" id="RHEA-COMP:9563"/>
        <dbReference type="ChEBI" id="CHEBI:15378"/>
        <dbReference type="ChEBI" id="CHEBI:18151"/>
        <dbReference type="ChEBI" id="CHEBI:55437"/>
        <dbReference type="ChEBI" id="CHEBI:57856"/>
        <dbReference type="ChEBI" id="CHEBI:59789"/>
        <dbReference type="EC" id="2.1.1.163"/>
    </reaction>
</comment>
<dbReference type="NCBIfam" id="NF001244">
    <property type="entry name" value="PRK00216.1-5"/>
    <property type="match status" value="1"/>
</dbReference>
<dbReference type="UniPathway" id="UPA00232"/>
<dbReference type="UniPathway" id="UPA00079">
    <property type="reaction ID" value="UER00169"/>
</dbReference>
<dbReference type="AlphaFoldDB" id="A0A1Y6BAL1"/>
<evidence type="ECO:0000313" key="7">
    <source>
        <dbReference type="Proteomes" id="UP000192907"/>
    </source>
</evidence>
<organism evidence="6 7">
    <name type="scientific">Pseudobacteriovorax antillogorgiicola</name>
    <dbReference type="NCBI Taxonomy" id="1513793"/>
    <lineage>
        <taxon>Bacteria</taxon>
        <taxon>Pseudomonadati</taxon>
        <taxon>Bdellovibrionota</taxon>
        <taxon>Oligoflexia</taxon>
        <taxon>Oligoflexales</taxon>
        <taxon>Pseudobacteriovoracaceae</taxon>
        <taxon>Pseudobacteriovorax</taxon>
    </lineage>
</organism>
<dbReference type="NCBIfam" id="TIGR01934">
    <property type="entry name" value="MenG_MenH_UbiE"/>
    <property type="match status" value="1"/>
</dbReference>
<dbReference type="STRING" id="1513793.SAMN06296036_10237"/>
<dbReference type="PROSITE" id="PS01183">
    <property type="entry name" value="UBIE_1"/>
    <property type="match status" value="1"/>
</dbReference>
<accession>A0A1Y6BAL1</accession>
<dbReference type="EC" id="2.1.1.163" evidence="5"/>
<evidence type="ECO:0000256" key="5">
    <source>
        <dbReference type="HAMAP-Rule" id="MF_01813"/>
    </source>
</evidence>
<evidence type="ECO:0000256" key="4">
    <source>
        <dbReference type="ARBA" id="ARBA00022691"/>
    </source>
</evidence>
<dbReference type="HAMAP" id="MF_01813">
    <property type="entry name" value="MenG_UbiE_methyltr"/>
    <property type="match status" value="1"/>
</dbReference>
<name>A0A1Y6BAL1_9BACT</name>
<dbReference type="InterPro" id="IPR004033">
    <property type="entry name" value="UbiE/COQ5_MeTrFase"/>
</dbReference>
<keyword evidence="4 5" id="KW-0949">S-adenosyl-L-methionine</keyword>
<evidence type="ECO:0000256" key="2">
    <source>
        <dbReference type="ARBA" id="ARBA00022603"/>
    </source>
</evidence>
<keyword evidence="3 5" id="KW-0808">Transferase</keyword>
<dbReference type="SUPFAM" id="SSF53335">
    <property type="entry name" value="S-adenosyl-L-methionine-dependent methyltransferases"/>
    <property type="match status" value="1"/>
</dbReference>
<dbReference type="CDD" id="cd02440">
    <property type="entry name" value="AdoMet_MTases"/>
    <property type="match status" value="1"/>
</dbReference>
<dbReference type="GO" id="GO:0006744">
    <property type="term" value="P:ubiquinone biosynthetic process"/>
    <property type="evidence" value="ECO:0007669"/>
    <property type="project" value="UniProtKB-UniPathway"/>
</dbReference>
<feature type="binding site" evidence="5">
    <location>
        <position position="124"/>
    </location>
    <ligand>
        <name>S-adenosyl-L-methionine</name>
        <dbReference type="ChEBI" id="CHEBI:59789"/>
    </ligand>
</feature>
<dbReference type="EMBL" id="FWZT01000002">
    <property type="protein sequence ID" value="SME93541.1"/>
    <property type="molecule type" value="Genomic_DNA"/>
</dbReference>
<keyword evidence="2 5" id="KW-0489">Methyltransferase</keyword>
<dbReference type="Proteomes" id="UP000192907">
    <property type="component" value="Unassembled WGS sequence"/>
</dbReference>
<comment type="pathway">
    <text evidence="5">Quinol/quinone metabolism; menaquinone biosynthesis; menaquinol from 1,4-dihydroxy-2-naphthoate: step 2/2.</text>
</comment>
<dbReference type="PANTHER" id="PTHR43591">
    <property type="entry name" value="METHYLTRANSFERASE"/>
    <property type="match status" value="1"/>
</dbReference>
<feature type="binding site" evidence="5">
    <location>
        <begin position="107"/>
        <end position="108"/>
    </location>
    <ligand>
        <name>S-adenosyl-L-methionine</name>
        <dbReference type="ChEBI" id="CHEBI:59789"/>
    </ligand>
</feature>
<evidence type="ECO:0000256" key="1">
    <source>
        <dbReference type="ARBA" id="ARBA00022428"/>
    </source>
</evidence>
<dbReference type="GO" id="GO:0043770">
    <property type="term" value="F:demethylmenaquinone methyltransferase activity"/>
    <property type="evidence" value="ECO:0007669"/>
    <property type="project" value="UniProtKB-UniRule"/>
</dbReference>
<dbReference type="OrthoDB" id="9808140at2"/>
<dbReference type="InterPro" id="IPR023576">
    <property type="entry name" value="UbiE/COQ5_MeTrFase_CS"/>
</dbReference>
<dbReference type="Gene3D" id="3.40.50.150">
    <property type="entry name" value="Vaccinia Virus protein VP39"/>
    <property type="match status" value="1"/>
</dbReference>
<protein>
    <recommendedName>
        <fullName evidence="5">Demethylmenaquinone methyltransferase</fullName>
        <ecNumber evidence="5">2.1.1.163</ecNumber>
    </recommendedName>
</protein>
<comment type="similarity">
    <text evidence="5">Belongs to the class I-like SAM-binding methyltransferase superfamily. MenG/UbiE family.</text>
</comment>
<dbReference type="PANTHER" id="PTHR43591:SF24">
    <property type="entry name" value="2-METHOXY-6-POLYPRENYL-1,4-BENZOQUINOL METHYLASE, MITOCHONDRIAL"/>
    <property type="match status" value="1"/>
</dbReference>
<evidence type="ECO:0000256" key="3">
    <source>
        <dbReference type="ARBA" id="ARBA00022679"/>
    </source>
</evidence>
<reference evidence="7" key="1">
    <citation type="submission" date="2017-04" db="EMBL/GenBank/DDBJ databases">
        <authorList>
            <person name="Varghese N."/>
            <person name="Submissions S."/>
        </authorList>
    </citation>
    <scope>NUCLEOTIDE SEQUENCE [LARGE SCALE GENOMIC DNA]</scope>
    <source>
        <strain evidence="7">RKEM611</strain>
    </source>
</reference>
<dbReference type="GO" id="GO:0032259">
    <property type="term" value="P:methylation"/>
    <property type="evidence" value="ECO:0007669"/>
    <property type="project" value="UniProtKB-KW"/>
</dbReference>
<dbReference type="RefSeq" id="WP_132315673.1">
    <property type="nucleotide sequence ID" value="NZ_FWZT01000002.1"/>
</dbReference>
<feature type="binding site" evidence="5">
    <location>
        <position position="59"/>
    </location>
    <ligand>
        <name>S-adenosyl-L-methionine</name>
        <dbReference type="ChEBI" id="CHEBI:59789"/>
    </ligand>
</feature>
<feature type="binding site" evidence="5">
    <location>
        <position position="79"/>
    </location>
    <ligand>
        <name>S-adenosyl-L-methionine</name>
        <dbReference type="ChEBI" id="CHEBI:59789"/>
    </ligand>
</feature>
<gene>
    <name evidence="5" type="primary">menG</name>
    <name evidence="6" type="ORF">SAMN06296036_10237</name>
</gene>
<dbReference type="PROSITE" id="PS51608">
    <property type="entry name" value="SAM_MT_UBIE"/>
    <property type="match status" value="1"/>
</dbReference>
<sequence length="235" mass="26540">MSLSHSKTESFKLFNEIAGRYDLINSVLSFGLHYQWRRLIRKTLPRRNNIKVLDLATGTGDVALELVKAPQVSRVDGLDMSIGMVEKGRRKVQAKNLKQKIDLKVGDAQALPFPDNAYDAITISFGIRNIPDVPLCLEECYRVLRPGGRLIVLEFALPSSKLVRAGHLFYLRNILPKIGKALSGHEVAYKYLNETIEDFPFGERFTKLMADSGLENNRFEELTGGIVNIYWGDKN</sequence>
<dbReference type="GO" id="GO:0009234">
    <property type="term" value="P:menaquinone biosynthetic process"/>
    <property type="evidence" value="ECO:0007669"/>
    <property type="project" value="UniProtKB-UniRule"/>
</dbReference>
<dbReference type="InterPro" id="IPR029063">
    <property type="entry name" value="SAM-dependent_MTases_sf"/>
</dbReference>
<evidence type="ECO:0000313" key="6">
    <source>
        <dbReference type="EMBL" id="SME93541.1"/>
    </source>
</evidence>